<dbReference type="EMBL" id="MNCJ02000319">
    <property type="protein sequence ID" value="KAF5809555.1"/>
    <property type="molecule type" value="Genomic_DNA"/>
</dbReference>
<comment type="caution">
    <text evidence="8">The sequence shown here is derived from an EMBL/GenBank/DDBJ whole genome shotgun (WGS) entry which is preliminary data.</text>
</comment>
<dbReference type="Gramene" id="mRNA:HanXRQr2_Chr04g0158531">
    <property type="protein sequence ID" value="mRNA:HanXRQr2_Chr04g0158531"/>
    <property type="gene ID" value="HanXRQr2_Chr04g0158531"/>
</dbReference>
<sequence>MKADVFYFMYGMWRTPIERLFQWLGGPRPSELICMLTPQLEPLTEEQVMSLSTLKHSCKQDEDALSTEMDKLQQTLAQGITIDITGIGSYNAQMTLAMERLEGIENFLNQVNNVIFF</sequence>
<comment type="subcellular location">
    <subcellularLocation>
        <location evidence="1">Nucleus</location>
    </subcellularLocation>
</comment>
<keyword evidence="2" id="KW-0805">Transcription regulation</keyword>
<keyword evidence="6" id="KW-0539">Nucleus</keyword>
<reference evidence="8" key="2">
    <citation type="submission" date="2020-06" db="EMBL/GenBank/DDBJ databases">
        <title>Helianthus annuus Genome sequencing and assembly Release 2.</title>
        <authorList>
            <person name="Gouzy J."/>
            <person name="Langlade N."/>
            <person name="Munos S."/>
        </authorList>
    </citation>
    <scope>NUCLEOTIDE SEQUENCE</scope>
    <source>
        <tissue evidence="8">Leaves</tissue>
    </source>
</reference>
<dbReference type="AlphaFoldDB" id="A0A9K3NRS9"/>
<evidence type="ECO:0000313" key="8">
    <source>
        <dbReference type="EMBL" id="KAF5809555.1"/>
    </source>
</evidence>
<feature type="domain" description="DOG1" evidence="7">
    <location>
        <begin position="1"/>
        <end position="117"/>
    </location>
</feature>
<dbReference type="PROSITE" id="PS51806">
    <property type="entry name" value="DOG1"/>
    <property type="match status" value="1"/>
</dbReference>
<evidence type="ECO:0000256" key="2">
    <source>
        <dbReference type="ARBA" id="ARBA00023015"/>
    </source>
</evidence>
<dbReference type="Pfam" id="PF14144">
    <property type="entry name" value="DOG1"/>
    <property type="match status" value="1"/>
</dbReference>
<dbReference type="InterPro" id="IPR025422">
    <property type="entry name" value="TGA_domain"/>
</dbReference>
<dbReference type="Proteomes" id="UP000215914">
    <property type="component" value="Unassembled WGS sequence"/>
</dbReference>
<accession>A0A9K3NRS9</accession>
<evidence type="ECO:0000256" key="3">
    <source>
        <dbReference type="ARBA" id="ARBA00023125"/>
    </source>
</evidence>
<dbReference type="PANTHER" id="PTHR45693:SF52">
    <property type="entry name" value="TRANSCRIPTION FACTOR TGA LIKE DOMAIN-CONTAINING PROTEIN-RELATED"/>
    <property type="match status" value="1"/>
</dbReference>
<dbReference type="GO" id="GO:0005634">
    <property type="term" value="C:nucleus"/>
    <property type="evidence" value="ECO:0007669"/>
    <property type="project" value="UniProtKB-SubCell"/>
</dbReference>
<dbReference type="PANTHER" id="PTHR45693">
    <property type="entry name" value="TRANSCRIPTION FACTOR TGA9"/>
    <property type="match status" value="1"/>
</dbReference>
<gene>
    <name evidence="8" type="ORF">HanXRQr2_Chr04g0158531</name>
</gene>
<evidence type="ECO:0000256" key="5">
    <source>
        <dbReference type="ARBA" id="ARBA00023163"/>
    </source>
</evidence>
<keyword evidence="4" id="KW-0010">Activator</keyword>
<keyword evidence="9" id="KW-1185">Reference proteome</keyword>
<evidence type="ECO:0000256" key="1">
    <source>
        <dbReference type="ARBA" id="ARBA00004123"/>
    </source>
</evidence>
<evidence type="ECO:0000256" key="4">
    <source>
        <dbReference type="ARBA" id="ARBA00023159"/>
    </source>
</evidence>
<evidence type="ECO:0000259" key="7">
    <source>
        <dbReference type="PROSITE" id="PS51806"/>
    </source>
</evidence>
<keyword evidence="5" id="KW-0804">Transcription</keyword>
<protein>
    <submittedName>
        <fullName evidence="8">Transcription factor TGA like domain-containing protein</fullName>
    </submittedName>
</protein>
<dbReference type="GO" id="GO:0006351">
    <property type="term" value="P:DNA-templated transcription"/>
    <property type="evidence" value="ECO:0007669"/>
    <property type="project" value="InterPro"/>
</dbReference>
<dbReference type="GO" id="GO:0043565">
    <property type="term" value="F:sequence-specific DNA binding"/>
    <property type="evidence" value="ECO:0007669"/>
    <property type="project" value="InterPro"/>
</dbReference>
<proteinExistence type="predicted"/>
<evidence type="ECO:0000313" key="9">
    <source>
        <dbReference type="Proteomes" id="UP000215914"/>
    </source>
</evidence>
<reference evidence="8" key="1">
    <citation type="journal article" date="2017" name="Nature">
        <title>The sunflower genome provides insights into oil metabolism, flowering and Asterid evolution.</title>
        <authorList>
            <person name="Badouin H."/>
            <person name="Gouzy J."/>
            <person name="Grassa C.J."/>
            <person name="Murat F."/>
            <person name="Staton S.E."/>
            <person name="Cottret L."/>
            <person name="Lelandais-Briere C."/>
            <person name="Owens G.L."/>
            <person name="Carrere S."/>
            <person name="Mayjonade B."/>
            <person name="Legrand L."/>
            <person name="Gill N."/>
            <person name="Kane N.C."/>
            <person name="Bowers J.E."/>
            <person name="Hubner S."/>
            <person name="Bellec A."/>
            <person name="Berard A."/>
            <person name="Berges H."/>
            <person name="Blanchet N."/>
            <person name="Boniface M.C."/>
            <person name="Brunel D."/>
            <person name="Catrice O."/>
            <person name="Chaidir N."/>
            <person name="Claudel C."/>
            <person name="Donnadieu C."/>
            <person name="Faraut T."/>
            <person name="Fievet G."/>
            <person name="Helmstetter N."/>
            <person name="King M."/>
            <person name="Knapp S.J."/>
            <person name="Lai Z."/>
            <person name="Le Paslier M.C."/>
            <person name="Lippi Y."/>
            <person name="Lorenzon L."/>
            <person name="Mandel J.R."/>
            <person name="Marage G."/>
            <person name="Marchand G."/>
            <person name="Marquand E."/>
            <person name="Bret-Mestries E."/>
            <person name="Morien E."/>
            <person name="Nambeesan S."/>
            <person name="Nguyen T."/>
            <person name="Pegot-Espagnet P."/>
            <person name="Pouilly N."/>
            <person name="Raftis F."/>
            <person name="Sallet E."/>
            <person name="Schiex T."/>
            <person name="Thomas J."/>
            <person name="Vandecasteele C."/>
            <person name="Vares D."/>
            <person name="Vear F."/>
            <person name="Vautrin S."/>
            <person name="Crespi M."/>
            <person name="Mangin B."/>
            <person name="Burke J.M."/>
            <person name="Salse J."/>
            <person name="Munos S."/>
            <person name="Vincourt P."/>
            <person name="Rieseberg L.H."/>
            <person name="Langlade N.B."/>
        </authorList>
    </citation>
    <scope>NUCLEOTIDE SEQUENCE</scope>
    <source>
        <tissue evidence="8">Leaves</tissue>
    </source>
</reference>
<organism evidence="8 9">
    <name type="scientific">Helianthus annuus</name>
    <name type="common">Common sunflower</name>
    <dbReference type="NCBI Taxonomy" id="4232"/>
    <lineage>
        <taxon>Eukaryota</taxon>
        <taxon>Viridiplantae</taxon>
        <taxon>Streptophyta</taxon>
        <taxon>Embryophyta</taxon>
        <taxon>Tracheophyta</taxon>
        <taxon>Spermatophyta</taxon>
        <taxon>Magnoliopsida</taxon>
        <taxon>eudicotyledons</taxon>
        <taxon>Gunneridae</taxon>
        <taxon>Pentapetalae</taxon>
        <taxon>asterids</taxon>
        <taxon>campanulids</taxon>
        <taxon>Asterales</taxon>
        <taxon>Asteraceae</taxon>
        <taxon>Asteroideae</taxon>
        <taxon>Heliantheae alliance</taxon>
        <taxon>Heliantheae</taxon>
        <taxon>Helianthus</taxon>
    </lineage>
</organism>
<name>A0A9K3NRS9_HELAN</name>
<evidence type="ECO:0000256" key="6">
    <source>
        <dbReference type="ARBA" id="ARBA00023242"/>
    </source>
</evidence>
<keyword evidence="3" id="KW-0238">DNA-binding</keyword>